<dbReference type="PRINTS" id="PR00385">
    <property type="entry name" value="P450"/>
</dbReference>
<comment type="similarity">
    <text evidence="1">Belongs to the cytochrome P450 family.</text>
</comment>
<dbReference type="Proteomes" id="UP000553632">
    <property type="component" value="Unassembled WGS sequence"/>
</dbReference>
<dbReference type="GO" id="GO:0016705">
    <property type="term" value="F:oxidoreductase activity, acting on paired donors, with incorporation or reduction of molecular oxygen"/>
    <property type="evidence" value="ECO:0007669"/>
    <property type="project" value="InterPro"/>
</dbReference>
<dbReference type="AlphaFoldDB" id="A0A7J6Q517"/>
<keyword evidence="3" id="KW-1185">Reference proteome</keyword>
<comment type="caution">
    <text evidence="2">The sequence shown here is derived from an EMBL/GenBank/DDBJ whole genome shotgun (WGS) entry which is preliminary data.</text>
</comment>
<reference evidence="2 3" key="1">
    <citation type="submission" date="2020-04" db="EMBL/GenBank/DDBJ databases">
        <title>Perkinsus olseni comparative genomics.</title>
        <authorList>
            <person name="Bogema D.R."/>
        </authorList>
    </citation>
    <scope>NUCLEOTIDE SEQUENCE [LARGE SCALE GENOMIC DNA]</scope>
    <source>
        <strain evidence="2 3">ATCC PRA-207</strain>
    </source>
</reference>
<evidence type="ECO:0000313" key="3">
    <source>
        <dbReference type="Proteomes" id="UP000553632"/>
    </source>
</evidence>
<dbReference type="EMBL" id="JABANO010035378">
    <property type="protein sequence ID" value="KAF4703595.1"/>
    <property type="molecule type" value="Genomic_DNA"/>
</dbReference>
<dbReference type="GO" id="GO:0020037">
    <property type="term" value="F:heme binding"/>
    <property type="evidence" value="ECO:0007669"/>
    <property type="project" value="InterPro"/>
</dbReference>
<dbReference type="PRINTS" id="PR00463">
    <property type="entry name" value="EP450I"/>
</dbReference>
<organism evidence="2 3">
    <name type="scientific">Perkinsus olseni</name>
    <name type="common">Perkinsus atlanticus</name>
    <dbReference type="NCBI Taxonomy" id="32597"/>
    <lineage>
        <taxon>Eukaryota</taxon>
        <taxon>Sar</taxon>
        <taxon>Alveolata</taxon>
        <taxon>Perkinsozoa</taxon>
        <taxon>Perkinsea</taxon>
        <taxon>Perkinsida</taxon>
        <taxon>Perkinsidae</taxon>
        <taxon>Perkinsus</taxon>
    </lineage>
</organism>
<evidence type="ECO:0008006" key="4">
    <source>
        <dbReference type="Google" id="ProtNLM"/>
    </source>
</evidence>
<dbReference type="SUPFAM" id="SSF48264">
    <property type="entry name" value="Cytochrome P450"/>
    <property type="match status" value="1"/>
</dbReference>
<dbReference type="GO" id="GO:0005506">
    <property type="term" value="F:iron ion binding"/>
    <property type="evidence" value="ECO:0007669"/>
    <property type="project" value="InterPro"/>
</dbReference>
<dbReference type="CDD" id="cd00302">
    <property type="entry name" value="cytochrome_P450"/>
    <property type="match status" value="1"/>
</dbReference>
<accession>A0A7J6Q517</accession>
<protein>
    <recommendedName>
        <fullName evidence="4">Cytochrome P450</fullName>
    </recommendedName>
</protein>
<dbReference type="InterPro" id="IPR002401">
    <property type="entry name" value="Cyt_P450_E_grp-I"/>
</dbReference>
<evidence type="ECO:0000313" key="2">
    <source>
        <dbReference type="EMBL" id="KAF4703595.1"/>
    </source>
</evidence>
<name>A0A7J6Q517_PEROL</name>
<proteinExistence type="inferred from homology"/>
<dbReference type="PANTHER" id="PTHR24305">
    <property type="entry name" value="CYTOCHROME P450"/>
    <property type="match status" value="1"/>
</dbReference>
<dbReference type="InterPro" id="IPR001128">
    <property type="entry name" value="Cyt_P450"/>
</dbReference>
<sequence>MQRRAEGGECRRSDLLSKLLQLDKRALEGNIVTILFAGTETTSAALAWSLYYLCLYPDAQARAREEVDTLGHDPDTDDDLDKLPFVESCILETLRLKSPAPVIVNETIANVSVCGHEVPVGSWIVALTGKQMRSNAEGGSFFRCAVPPTVGVPRWFKPMRYGIANNHLVFWHENLTPIVELSLAFWYCYRYTNPLADGKIVKKHVMDVAHWAKRISVFEVLRFVPRSSEHFVYGLEILVDKYGDAYAIAKLTQNCEARQFCVQGPTHTAWLPGNQPSSRHCVG</sequence>
<gene>
    <name evidence="2" type="ORF">FOZ63_031642</name>
</gene>
<evidence type="ECO:0000256" key="1">
    <source>
        <dbReference type="ARBA" id="ARBA00010617"/>
    </source>
</evidence>
<dbReference type="InterPro" id="IPR036396">
    <property type="entry name" value="Cyt_P450_sf"/>
</dbReference>
<dbReference type="GO" id="GO:0004497">
    <property type="term" value="F:monooxygenase activity"/>
    <property type="evidence" value="ECO:0007669"/>
    <property type="project" value="InterPro"/>
</dbReference>
<dbReference type="InterPro" id="IPR050121">
    <property type="entry name" value="Cytochrome_P450_monoxygenase"/>
</dbReference>
<dbReference type="PANTHER" id="PTHR24305:SF166">
    <property type="entry name" value="CYTOCHROME P450 12A4, MITOCHONDRIAL-RELATED"/>
    <property type="match status" value="1"/>
</dbReference>
<dbReference type="Gene3D" id="1.10.630.10">
    <property type="entry name" value="Cytochrome P450"/>
    <property type="match status" value="1"/>
</dbReference>
<dbReference type="Pfam" id="PF00067">
    <property type="entry name" value="p450"/>
    <property type="match status" value="1"/>
</dbReference>